<proteinExistence type="predicted"/>
<accession>A4TAZ2</accession>
<dbReference type="STRING" id="350054.Mflv_3143"/>
<reference evidence="3" key="2">
    <citation type="journal article" date="2013" name="PLoS ONE">
        <title>A Gene Expression Study of the Activities of Aromatic Ring-Cleavage Dioxygenases in Mycobacterium gilvum PYR-GCK to Changes in Salinity and pH during Pyrene Degradation.</title>
        <authorList>
            <person name="Badejo A.C."/>
            <person name="Badejo A.O."/>
            <person name="Shin K.H."/>
            <person name="Chai Y.G."/>
        </authorList>
    </citation>
    <scope>NUCLEOTIDE SEQUENCE [LARGE SCALE GENOMIC DNA]</scope>
    <source>
        <strain evidence="3">PYR-GCK</strain>
    </source>
</reference>
<dbReference type="InterPro" id="IPR049450">
    <property type="entry name" value="ACOT8-like_C"/>
</dbReference>
<organism evidence="3">
    <name type="scientific">Mycolicibacterium gilvum (strain PYR-GCK)</name>
    <name type="common">Mycobacterium gilvum (strain PYR-GCK)</name>
    <dbReference type="NCBI Taxonomy" id="350054"/>
    <lineage>
        <taxon>Bacteria</taxon>
        <taxon>Bacillati</taxon>
        <taxon>Actinomycetota</taxon>
        <taxon>Actinomycetes</taxon>
        <taxon>Mycobacteriales</taxon>
        <taxon>Mycobacteriaceae</taxon>
        <taxon>Mycolicibacterium</taxon>
    </lineage>
</organism>
<dbReference type="InterPro" id="IPR049449">
    <property type="entry name" value="TesB_ACOT8-like_N"/>
</dbReference>
<dbReference type="Pfam" id="PF13622">
    <property type="entry name" value="4HBT_3"/>
    <property type="match status" value="1"/>
</dbReference>
<dbReference type="AlphaFoldDB" id="A4TAZ2"/>
<evidence type="ECO:0000313" key="3">
    <source>
        <dbReference type="EMBL" id="ABP45620.1"/>
    </source>
</evidence>
<dbReference type="Pfam" id="PF20789">
    <property type="entry name" value="4HBT_3C"/>
    <property type="match status" value="1"/>
</dbReference>
<dbReference type="EMBL" id="CP000656">
    <property type="protein sequence ID" value="ABP45620.1"/>
    <property type="molecule type" value="Genomic_DNA"/>
</dbReference>
<evidence type="ECO:0000259" key="1">
    <source>
        <dbReference type="Pfam" id="PF13622"/>
    </source>
</evidence>
<gene>
    <name evidence="3" type="ordered locus">Mflv_3143</name>
</gene>
<dbReference type="HOGENOM" id="CLU_074337_0_0_11"/>
<feature type="domain" description="Acyl-CoA thioesterase-like C-terminal" evidence="2">
    <location>
        <begin position="138"/>
        <end position="246"/>
    </location>
</feature>
<dbReference type="OrthoDB" id="4968093at2"/>
<name>A4TAZ2_MYCGI</name>
<dbReference type="eggNOG" id="COG2050">
    <property type="taxonomic scope" value="Bacteria"/>
</dbReference>
<protein>
    <recommendedName>
        <fullName evidence="4">Thioesterase-like superfamily protein</fullName>
    </recommendedName>
</protein>
<evidence type="ECO:0000259" key="2">
    <source>
        <dbReference type="Pfam" id="PF20789"/>
    </source>
</evidence>
<reference evidence="3" key="1">
    <citation type="submission" date="2007-04" db="EMBL/GenBank/DDBJ databases">
        <authorList>
            <consortium name="US DOE Joint Genome Institute"/>
            <person name="Copeland A."/>
            <person name="Lucas S."/>
            <person name="Lapidus A."/>
            <person name="Barry K."/>
            <person name="Detter J.C."/>
            <person name="Glavina del Rio T."/>
            <person name="Hammon N."/>
            <person name="Israni S."/>
            <person name="Dalin E."/>
            <person name="Tice H."/>
            <person name="Pitluck S."/>
            <person name="Chain P."/>
            <person name="Malfatti S."/>
            <person name="Shin M."/>
            <person name="Vergez L."/>
            <person name="Schmutz J."/>
            <person name="Larimer F."/>
            <person name="Land M."/>
            <person name="Hauser L."/>
            <person name="Kyrpides N."/>
            <person name="Mikhailova N."/>
            <person name="Miller C."/>
            <person name="Richardson P."/>
        </authorList>
    </citation>
    <scope>NUCLEOTIDE SEQUENCE</scope>
    <source>
        <strain evidence="3">PYR-GCK</strain>
    </source>
</reference>
<dbReference type="Gene3D" id="2.40.160.210">
    <property type="entry name" value="Acyl-CoA thioesterase, double hotdog domain"/>
    <property type="match status" value="1"/>
</dbReference>
<feature type="domain" description="Acyl-CoA thioesterase-like N-terminal HotDog" evidence="1">
    <location>
        <begin position="28"/>
        <end position="107"/>
    </location>
</feature>
<evidence type="ECO:0008006" key="4">
    <source>
        <dbReference type="Google" id="ProtNLM"/>
    </source>
</evidence>
<dbReference type="InterPro" id="IPR042171">
    <property type="entry name" value="Acyl-CoA_hotdog"/>
</dbReference>
<sequence length="277" mass="29263">MQQSTDDPEPAHFTVDGRGFIPTKYAQSHWGSDHLNGPAVVGLAARGLEMECGSADLRPVRLTVDLFRAARNAPTTLNIAVVRDGHRVRVAECEVVQDGRPVAKASLVQYRPSSPPPGELWEPGPVLAQPPDPDGSVPPFVGSDDVGWTRSPAAHQNASRKRFYNDGIRVVAGETNSPFVRAAMVAEATSLVTNLGTAGIGYINGDLTVALSRLPVDDWVGIQADSHHAADGLAVGTATLFDSRGPFGAGMTTAIANPAAQIDFSTRDFGLGNISYE</sequence>
<dbReference type="KEGG" id="mgi:Mflv_3143"/>